<evidence type="ECO:0000256" key="2">
    <source>
        <dbReference type="ARBA" id="ARBA00022475"/>
    </source>
</evidence>
<proteinExistence type="predicted"/>
<dbReference type="InterPro" id="IPR013685">
    <property type="entry name" value="POTRA_FtsQ_type"/>
</dbReference>
<dbReference type="Pfam" id="PF08478">
    <property type="entry name" value="POTRA_1"/>
    <property type="match status" value="1"/>
</dbReference>
<dbReference type="PANTHER" id="PTHR35851">
    <property type="entry name" value="CELL DIVISION PROTEIN FTSQ"/>
    <property type="match status" value="1"/>
</dbReference>
<dbReference type="Proteomes" id="UP000003560">
    <property type="component" value="Unassembled WGS sequence"/>
</dbReference>
<name>B6GCY1_9ACTN</name>
<feature type="region of interest" description="Disordered" evidence="8">
    <location>
        <begin position="1"/>
        <end position="58"/>
    </location>
</feature>
<dbReference type="PROSITE" id="PS51779">
    <property type="entry name" value="POTRA"/>
    <property type="match status" value="1"/>
</dbReference>
<keyword evidence="5 9" id="KW-1133">Transmembrane helix</keyword>
<evidence type="ECO:0000256" key="3">
    <source>
        <dbReference type="ARBA" id="ARBA00022618"/>
    </source>
</evidence>
<dbReference type="eggNOG" id="COG1589">
    <property type="taxonomic scope" value="Bacteria"/>
</dbReference>
<dbReference type="AlphaFoldDB" id="B6GCY1"/>
<keyword evidence="4 9" id="KW-0812">Transmembrane</keyword>
<evidence type="ECO:0000256" key="5">
    <source>
        <dbReference type="ARBA" id="ARBA00022989"/>
    </source>
</evidence>
<dbReference type="InterPro" id="IPR026579">
    <property type="entry name" value="FtsQ"/>
</dbReference>
<evidence type="ECO:0000313" key="12">
    <source>
        <dbReference type="Proteomes" id="UP000003560"/>
    </source>
</evidence>
<keyword evidence="6 9" id="KW-0472">Membrane</keyword>
<protein>
    <submittedName>
        <fullName evidence="11">POTRA domain protein, FtsQ-type</fullName>
    </submittedName>
</protein>
<reference evidence="11 12" key="1">
    <citation type="submission" date="2008-10" db="EMBL/GenBank/DDBJ databases">
        <title>Draft genome sequence of Collinsella stercoris (DSM 13279).</title>
        <authorList>
            <person name="Sudarsanam P."/>
            <person name="Ley R."/>
            <person name="Guruge J."/>
            <person name="Turnbaugh P.J."/>
            <person name="Mahowald M."/>
            <person name="Liep D."/>
            <person name="Gordon J."/>
        </authorList>
    </citation>
    <scope>NUCLEOTIDE SEQUENCE [LARGE SCALE GENOMIC DNA]</scope>
    <source>
        <strain evidence="11 12">DSM 13279</strain>
    </source>
</reference>
<dbReference type="GO" id="GO:0016020">
    <property type="term" value="C:membrane"/>
    <property type="evidence" value="ECO:0007669"/>
    <property type="project" value="UniProtKB-SubCell"/>
</dbReference>
<dbReference type="InterPro" id="IPR034746">
    <property type="entry name" value="POTRA"/>
</dbReference>
<feature type="transmembrane region" description="Helical" evidence="9">
    <location>
        <begin position="104"/>
        <end position="123"/>
    </location>
</feature>
<evidence type="ECO:0000313" key="11">
    <source>
        <dbReference type="EMBL" id="EEA89893.1"/>
    </source>
</evidence>
<feature type="domain" description="POTRA" evidence="10">
    <location>
        <begin position="128"/>
        <end position="196"/>
    </location>
</feature>
<dbReference type="STRING" id="445975.COLSTE_01959"/>
<feature type="compositionally biased region" description="Low complexity" evidence="8">
    <location>
        <begin position="1"/>
        <end position="16"/>
    </location>
</feature>
<dbReference type="HOGENOM" id="CLU_744974_0_0_11"/>
<evidence type="ECO:0000256" key="9">
    <source>
        <dbReference type="SAM" id="Phobius"/>
    </source>
</evidence>
<dbReference type="PANTHER" id="PTHR35851:SF1">
    <property type="entry name" value="CELL DIVISION PROTEIN FTSQ"/>
    <property type="match status" value="1"/>
</dbReference>
<sequence length="371" mass="38055">RRAVGPAGASSPSGGVKIPKAKMPGGAKRMSAGGVKLPPNAKGLPKGGSKPLRVKAGAPKVKPQASGGVLKRALSPLAGVASAIGSFFSGLASRLNIPTPSRSVVFVAAGGFIVVILLAVVIANSSLLAATEVRVMGSDHMDQATAEALVDVPDGTTLLNVDEDAILEQLQASPWIKDVEIERAWPHTLVITPVERKMTAIAYVTADEVAWAIGDDGTWIAPVTLLAAVDAEGNEVEVGEDGSVPEGATLLSGQDAALRVAQDAGCLLLTDVPSDVSPKSGESVNSKVVLAGLEYANGFSPEFVAQIKSMSVASVEAISANLLSGVEVSLGAPDNIVEKERVVTKLLAEQTGVTYINVREPGAYTFRSAPQ</sequence>
<comment type="caution">
    <text evidence="11">The sequence shown here is derived from an EMBL/GenBank/DDBJ whole genome shotgun (WGS) entry which is preliminary data.</text>
</comment>
<evidence type="ECO:0000259" key="10">
    <source>
        <dbReference type="PROSITE" id="PS51779"/>
    </source>
</evidence>
<dbReference type="RefSeq" id="WP_006721588.1">
    <property type="nucleotide sequence ID" value="NZ_DS995476.1"/>
</dbReference>
<accession>B6GCY1</accession>
<evidence type="ECO:0000256" key="7">
    <source>
        <dbReference type="ARBA" id="ARBA00023306"/>
    </source>
</evidence>
<keyword evidence="7" id="KW-0131">Cell cycle</keyword>
<evidence type="ECO:0000256" key="1">
    <source>
        <dbReference type="ARBA" id="ARBA00004370"/>
    </source>
</evidence>
<organism evidence="11 12">
    <name type="scientific">Collinsella stercoris DSM 13279</name>
    <dbReference type="NCBI Taxonomy" id="445975"/>
    <lineage>
        <taxon>Bacteria</taxon>
        <taxon>Bacillati</taxon>
        <taxon>Actinomycetota</taxon>
        <taxon>Coriobacteriia</taxon>
        <taxon>Coriobacteriales</taxon>
        <taxon>Coriobacteriaceae</taxon>
        <taxon>Collinsella</taxon>
    </lineage>
</organism>
<gene>
    <name evidence="11" type="ORF">COLSTE_01959</name>
</gene>
<feature type="non-terminal residue" evidence="11">
    <location>
        <position position="1"/>
    </location>
</feature>
<evidence type="ECO:0000256" key="6">
    <source>
        <dbReference type="ARBA" id="ARBA00023136"/>
    </source>
</evidence>
<dbReference type="Gene3D" id="3.10.20.310">
    <property type="entry name" value="membrane protein fhac"/>
    <property type="match status" value="1"/>
</dbReference>
<evidence type="ECO:0000256" key="8">
    <source>
        <dbReference type="SAM" id="MobiDB-lite"/>
    </source>
</evidence>
<dbReference type="EMBL" id="ABXJ01000111">
    <property type="protein sequence ID" value="EEA89893.1"/>
    <property type="molecule type" value="Genomic_DNA"/>
</dbReference>
<dbReference type="GO" id="GO:0090529">
    <property type="term" value="P:cell septum assembly"/>
    <property type="evidence" value="ECO:0007669"/>
    <property type="project" value="InterPro"/>
</dbReference>
<comment type="subcellular location">
    <subcellularLocation>
        <location evidence="1">Membrane</location>
    </subcellularLocation>
</comment>
<keyword evidence="3" id="KW-0132">Cell division</keyword>
<reference evidence="11 12" key="2">
    <citation type="submission" date="2008-10" db="EMBL/GenBank/DDBJ databases">
        <authorList>
            <person name="Fulton L."/>
            <person name="Clifton S."/>
            <person name="Fulton B."/>
            <person name="Xu J."/>
            <person name="Minx P."/>
            <person name="Pepin K.H."/>
            <person name="Johnson M."/>
            <person name="Thiruvilangam P."/>
            <person name="Bhonagiri V."/>
            <person name="Nash W.E."/>
            <person name="Mardis E.R."/>
            <person name="Wilson R.K."/>
        </authorList>
    </citation>
    <scope>NUCLEOTIDE SEQUENCE [LARGE SCALE GENOMIC DNA]</scope>
    <source>
        <strain evidence="11 12">DSM 13279</strain>
    </source>
</reference>
<keyword evidence="2" id="KW-1003">Cell membrane</keyword>
<evidence type="ECO:0000256" key="4">
    <source>
        <dbReference type="ARBA" id="ARBA00022692"/>
    </source>
</evidence>
<keyword evidence="12" id="KW-1185">Reference proteome</keyword>